<keyword evidence="3 5" id="KW-0067">ATP-binding</keyword>
<dbReference type="EMBL" id="BAAAME010000004">
    <property type="protein sequence ID" value="GAA1740617.1"/>
    <property type="molecule type" value="Genomic_DNA"/>
</dbReference>
<name>A0ABN2JVS7_9ACTN</name>
<reference evidence="5 6" key="1">
    <citation type="journal article" date="2019" name="Int. J. Syst. Evol. Microbiol.">
        <title>The Global Catalogue of Microorganisms (GCM) 10K type strain sequencing project: providing services to taxonomists for standard genome sequencing and annotation.</title>
        <authorList>
            <consortium name="The Broad Institute Genomics Platform"/>
            <consortium name="The Broad Institute Genome Sequencing Center for Infectious Disease"/>
            <person name="Wu L."/>
            <person name="Ma J."/>
        </authorList>
    </citation>
    <scope>NUCLEOTIDE SEQUENCE [LARGE SCALE GENOMIC DNA]</scope>
    <source>
        <strain evidence="5 6">JCM 13518</strain>
    </source>
</reference>
<keyword evidence="1" id="KW-0813">Transport</keyword>
<evidence type="ECO:0000256" key="3">
    <source>
        <dbReference type="ARBA" id="ARBA00022840"/>
    </source>
</evidence>
<dbReference type="PANTHER" id="PTHR42788:SF13">
    <property type="entry name" value="ALIPHATIC SULFONATES IMPORT ATP-BINDING PROTEIN SSUB"/>
    <property type="match status" value="1"/>
</dbReference>
<keyword evidence="2" id="KW-0547">Nucleotide-binding</keyword>
<dbReference type="PROSITE" id="PS50893">
    <property type="entry name" value="ABC_TRANSPORTER_2"/>
    <property type="match status" value="1"/>
</dbReference>
<proteinExistence type="predicted"/>
<gene>
    <name evidence="5" type="ORF">GCM10009710_21030</name>
</gene>
<dbReference type="SMART" id="SM00382">
    <property type="entry name" value="AAA"/>
    <property type="match status" value="1"/>
</dbReference>
<evidence type="ECO:0000313" key="5">
    <source>
        <dbReference type="EMBL" id="GAA1740617.1"/>
    </source>
</evidence>
<evidence type="ECO:0000256" key="2">
    <source>
        <dbReference type="ARBA" id="ARBA00022741"/>
    </source>
</evidence>
<dbReference type="GO" id="GO:0005524">
    <property type="term" value="F:ATP binding"/>
    <property type="evidence" value="ECO:0007669"/>
    <property type="project" value="UniProtKB-KW"/>
</dbReference>
<dbReference type="SUPFAM" id="SSF52540">
    <property type="entry name" value="P-loop containing nucleoside triphosphate hydrolases"/>
    <property type="match status" value="1"/>
</dbReference>
<dbReference type="InterPro" id="IPR003593">
    <property type="entry name" value="AAA+_ATPase"/>
</dbReference>
<evidence type="ECO:0000256" key="1">
    <source>
        <dbReference type="ARBA" id="ARBA00022448"/>
    </source>
</evidence>
<accession>A0ABN2JVS7</accession>
<feature type="domain" description="ABC transporter" evidence="4">
    <location>
        <begin position="8"/>
        <end position="237"/>
    </location>
</feature>
<dbReference type="RefSeq" id="WP_344201064.1">
    <property type="nucleotide sequence ID" value="NZ_BAAAME010000004.1"/>
</dbReference>
<dbReference type="InterPro" id="IPR003439">
    <property type="entry name" value="ABC_transporter-like_ATP-bd"/>
</dbReference>
<dbReference type="InterPro" id="IPR050166">
    <property type="entry name" value="ABC_transporter_ATP-bind"/>
</dbReference>
<evidence type="ECO:0000259" key="4">
    <source>
        <dbReference type="PROSITE" id="PS50893"/>
    </source>
</evidence>
<evidence type="ECO:0000313" key="6">
    <source>
        <dbReference type="Proteomes" id="UP001501057"/>
    </source>
</evidence>
<sequence length="256" mass="28285">MTQHEVVVRGLEHEFRSTGGAVRALDRIDLTIEPGELVTLAGPSGCGKSTLLRILAGLTAPTVGTVHVGDELVERPGADRGVVFQRPTLYPWLDVRANVEIGLKLRGVPKDERREAAERQLATVGLADFADKRPYELSGGMQQRAQIARVLANDPDIILMDEPFGALDALTRERLQAELLNLWRRTGKTILFITHSVDEAVYLGSRVLVMSPRPGRIVFDEPARFLRDGSPVPTDEVRTLPEFVDLTTRVRDAISH</sequence>
<dbReference type="InterPro" id="IPR017871">
    <property type="entry name" value="ABC_transporter-like_CS"/>
</dbReference>
<organism evidence="5 6">
    <name type="scientific">Aeromicrobium alkaliterrae</name>
    <dbReference type="NCBI Taxonomy" id="302168"/>
    <lineage>
        <taxon>Bacteria</taxon>
        <taxon>Bacillati</taxon>
        <taxon>Actinomycetota</taxon>
        <taxon>Actinomycetes</taxon>
        <taxon>Propionibacteriales</taxon>
        <taxon>Nocardioidaceae</taxon>
        <taxon>Aeromicrobium</taxon>
    </lineage>
</organism>
<dbReference type="Proteomes" id="UP001501057">
    <property type="component" value="Unassembled WGS sequence"/>
</dbReference>
<dbReference type="Pfam" id="PF00005">
    <property type="entry name" value="ABC_tran"/>
    <property type="match status" value="1"/>
</dbReference>
<protein>
    <submittedName>
        <fullName evidence="5">ABC transporter ATP-binding protein</fullName>
    </submittedName>
</protein>
<dbReference type="CDD" id="cd03293">
    <property type="entry name" value="ABC_NrtD_SsuB_transporters"/>
    <property type="match status" value="1"/>
</dbReference>
<dbReference type="InterPro" id="IPR027417">
    <property type="entry name" value="P-loop_NTPase"/>
</dbReference>
<dbReference type="PANTHER" id="PTHR42788">
    <property type="entry name" value="TAURINE IMPORT ATP-BINDING PROTEIN-RELATED"/>
    <property type="match status" value="1"/>
</dbReference>
<comment type="caution">
    <text evidence="5">The sequence shown here is derived from an EMBL/GenBank/DDBJ whole genome shotgun (WGS) entry which is preliminary data.</text>
</comment>
<keyword evidence="6" id="KW-1185">Reference proteome</keyword>
<dbReference type="PROSITE" id="PS00211">
    <property type="entry name" value="ABC_TRANSPORTER_1"/>
    <property type="match status" value="1"/>
</dbReference>
<dbReference type="Gene3D" id="3.40.50.300">
    <property type="entry name" value="P-loop containing nucleotide triphosphate hydrolases"/>
    <property type="match status" value="1"/>
</dbReference>